<sequence length="263" mass="27641">MTIDRRMLLRGMGRAATAGVIGAALAAGDTGRPAATARQAHPTGPRAQAAAPWAAARPAVVPRTVWQAAPTRRKEPARTATAVKAVFIHHTNSGNDYTPAEVPDLIRYLSGDHTENRDWDDVGYNFFVDRTGTIYEGRAGGIANPVVGAHTMGFNVGTVGVAAIGSFGAGATVPAPMVEAIAQLAAWKLGMYGVDPRASTVLVSTNDASKYPEGSRTVFHTISGHRDGYWTRCPGAALYSLLPQIRDRAAHFQSRPAGPASTA</sequence>
<evidence type="ECO:0000313" key="5">
    <source>
        <dbReference type="Proteomes" id="UP001595993"/>
    </source>
</evidence>
<dbReference type="InterPro" id="IPR006619">
    <property type="entry name" value="PGRP_domain_met/bac"/>
</dbReference>
<dbReference type="Pfam" id="PF01510">
    <property type="entry name" value="Amidase_2"/>
    <property type="match status" value="1"/>
</dbReference>
<dbReference type="EMBL" id="JBHSFE010000007">
    <property type="protein sequence ID" value="MFC4607352.1"/>
    <property type="molecule type" value="Genomic_DNA"/>
</dbReference>
<feature type="signal peptide" evidence="2">
    <location>
        <begin position="1"/>
        <end position="26"/>
    </location>
</feature>
<evidence type="ECO:0000313" key="4">
    <source>
        <dbReference type="EMBL" id="MFC4607352.1"/>
    </source>
</evidence>
<evidence type="ECO:0000256" key="2">
    <source>
        <dbReference type="SAM" id="SignalP"/>
    </source>
</evidence>
<dbReference type="InterPro" id="IPR015510">
    <property type="entry name" value="PGRP"/>
</dbReference>
<reference evidence="5" key="1">
    <citation type="journal article" date="2019" name="Int. J. Syst. Evol. Microbiol.">
        <title>The Global Catalogue of Microorganisms (GCM) 10K type strain sequencing project: providing services to taxonomists for standard genome sequencing and annotation.</title>
        <authorList>
            <consortium name="The Broad Institute Genomics Platform"/>
            <consortium name="The Broad Institute Genome Sequencing Center for Infectious Disease"/>
            <person name="Wu L."/>
            <person name="Ma J."/>
        </authorList>
    </citation>
    <scope>NUCLEOTIDE SEQUENCE [LARGE SCALE GENOMIC DNA]</scope>
    <source>
        <strain evidence="5">CGMCC 4.7139</strain>
    </source>
</reference>
<accession>A0ABV9G0B9</accession>
<comment type="similarity">
    <text evidence="1">Belongs to the N-acetylmuramoyl-L-alanine amidase 2 family.</text>
</comment>
<comment type="caution">
    <text evidence="4">The sequence shown here is derived from an EMBL/GenBank/DDBJ whole genome shotgun (WGS) entry which is preliminary data.</text>
</comment>
<proteinExistence type="inferred from homology"/>
<keyword evidence="2" id="KW-0732">Signal</keyword>
<feature type="domain" description="Peptidoglycan recognition protein family" evidence="3">
    <location>
        <begin position="58"/>
        <end position="207"/>
    </location>
</feature>
<protein>
    <submittedName>
        <fullName evidence="4">Peptidoglycan recognition protein</fullName>
    </submittedName>
</protein>
<dbReference type="PROSITE" id="PS51318">
    <property type="entry name" value="TAT"/>
    <property type="match status" value="1"/>
</dbReference>
<gene>
    <name evidence="4" type="ORF">ACFO9E_05930</name>
</gene>
<dbReference type="InterPro" id="IPR006311">
    <property type="entry name" value="TAT_signal"/>
</dbReference>
<evidence type="ECO:0000256" key="1">
    <source>
        <dbReference type="ARBA" id="ARBA00007553"/>
    </source>
</evidence>
<dbReference type="InterPro" id="IPR002502">
    <property type="entry name" value="Amidase_domain"/>
</dbReference>
<dbReference type="InterPro" id="IPR036505">
    <property type="entry name" value="Amidase/PGRP_sf"/>
</dbReference>
<dbReference type="SUPFAM" id="SSF55846">
    <property type="entry name" value="N-acetylmuramoyl-L-alanine amidase-like"/>
    <property type="match status" value="1"/>
</dbReference>
<dbReference type="SMART" id="SM00701">
    <property type="entry name" value="PGRP"/>
    <property type="match status" value="1"/>
</dbReference>
<dbReference type="PANTHER" id="PTHR11022">
    <property type="entry name" value="PEPTIDOGLYCAN RECOGNITION PROTEIN"/>
    <property type="match status" value="1"/>
</dbReference>
<evidence type="ECO:0000259" key="3">
    <source>
        <dbReference type="SMART" id="SM00701"/>
    </source>
</evidence>
<dbReference type="Gene3D" id="3.40.80.10">
    <property type="entry name" value="Peptidoglycan recognition protein-like"/>
    <property type="match status" value="1"/>
</dbReference>
<feature type="chain" id="PRO_5046006313" evidence="2">
    <location>
        <begin position="27"/>
        <end position="263"/>
    </location>
</feature>
<keyword evidence="5" id="KW-1185">Reference proteome</keyword>
<organism evidence="4 5">
    <name type="scientific">Streptomyces maoxianensis</name>
    <dbReference type="NCBI Taxonomy" id="1459942"/>
    <lineage>
        <taxon>Bacteria</taxon>
        <taxon>Bacillati</taxon>
        <taxon>Actinomycetota</taxon>
        <taxon>Actinomycetes</taxon>
        <taxon>Kitasatosporales</taxon>
        <taxon>Streptomycetaceae</taxon>
        <taxon>Streptomyces</taxon>
    </lineage>
</organism>
<name>A0ABV9G0B9_9ACTN</name>
<dbReference type="Proteomes" id="UP001595993">
    <property type="component" value="Unassembled WGS sequence"/>
</dbReference>
<dbReference type="PANTHER" id="PTHR11022:SF41">
    <property type="entry name" value="PEPTIDOGLYCAN-RECOGNITION PROTEIN LC-RELATED"/>
    <property type="match status" value="1"/>
</dbReference>
<dbReference type="CDD" id="cd06583">
    <property type="entry name" value="PGRP"/>
    <property type="match status" value="1"/>
</dbReference>
<dbReference type="RefSeq" id="WP_381192293.1">
    <property type="nucleotide sequence ID" value="NZ_JBHSFE010000007.1"/>
</dbReference>